<evidence type="ECO:0000313" key="2">
    <source>
        <dbReference type="EMBL" id="MBC1376851.1"/>
    </source>
</evidence>
<dbReference type="Pfam" id="PF01476">
    <property type="entry name" value="LysM"/>
    <property type="match status" value="1"/>
</dbReference>
<dbReference type="SMART" id="SM00257">
    <property type="entry name" value="LysM"/>
    <property type="match status" value="1"/>
</dbReference>
<protein>
    <submittedName>
        <fullName evidence="2">LysM peptidoglycan-binding domain-containing protein</fullName>
    </submittedName>
</protein>
<evidence type="ECO:0000259" key="1">
    <source>
        <dbReference type="PROSITE" id="PS51782"/>
    </source>
</evidence>
<dbReference type="InterPro" id="IPR018392">
    <property type="entry name" value="LysM"/>
</dbReference>
<proteinExistence type="predicted"/>
<dbReference type="PROSITE" id="PS51782">
    <property type="entry name" value="LYSM"/>
    <property type="match status" value="1"/>
</dbReference>
<keyword evidence="3" id="KW-1185">Reference proteome</keyword>
<reference evidence="2 3" key="1">
    <citation type="submission" date="2020-03" db="EMBL/GenBank/DDBJ databases">
        <title>Soil Listeria distribution.</title>
        <authorList>
            <person name="Liao J."/>
            <person name="Wiedmann M."/>
        </authorList>
    </citation>
    <scope>NUCLEOTIDE SEQUENCE [LARGE SCALE GENOMIC DNA]</scope>
    <source>
        <strain evidence="2 3">FSL L7-1699</strain>
    </source>
</reference>
<evidence type="ECO:0000313" key="3">
    <source>
        <dbReference type="Proteomes" id="UP000518829"/>
    </source>
</evidence>
<dbReference type="SUPFAM" id="SSF54106">
    <property type="entry name" value="LysM domain"/>
    <property type="match status" value="1"/>
</dbReference>
<feature type="non-terminal residue" evidence="2">
    <location>
        <position position="1"/>
    </location>
</feature>
<gene>
    <name evidence="2" type="ORF">HB839_15095</name>
</gene>
<dbReference type="EMBL" id="JAARPH010000045">
    <property type="protein sequence ID" value="MBC1376851.1"/>
    <property type="molecule type" value="Genomic_DNA"/>
</dbReference>
<dbReference type="InterPro" id="IPR036779">
    <property type="entry name" value="LysM_dom_sf"/>
</dbReference>
<dbReference type="Proteomes" id="UP000518829">
    <property type="component" value="Unassembled WGS sequence"/>
</dbReference>
<accession>A0ABR6SS28</accession>
<dbReference type="RefSeq" id="WP_185323209.1">
    <property type="nucleotide sequence ID" value="NZ_JAARPH010000045.1"/>
</dbReference>
<feature type="domain" description="LysM" evidence="1">
    <location>
        <begin position="1"/>
        <end position="34"/>
    </location>
</feature>
<sequence length="35" mass="4069">LWAISRQYKTTVDNIKAWNKLTSNVIHVGQKLTIK</sequence>
<name>A0ABR6SS28_9LIST</name>
<organism evidence="2 3">
    <name type="scientific">Listeria farberi</name>
    <dbReference type="NCBI Taxonomy" id="2713500"/>
    <lineage>
        <taxon>Bacteria</taxon>
        <taxon>Bacillati</taxon>
        <taxon>Bacillota</taxon>
        <taxon>Bacilli</taxon>
        <taxon>Bacillales</taxon>
        <taxon>Listeriaceae</taxon>
        <taxon>Listeria</taxon>
    </lineage>
</organism>
<dbReference type="CDD" id="cd00118">
    <property type="entry name" value="LysM"/>
    <property type="match status" value="1"/>
</dbReference>
<dbReference type="Gene3D" id="3.10.350.10">
    <property type="entry name" value="LysM domain"/>
    <property type="match status" value="1"/>
</dbReference>
<comment type="caution">
    <text evidence="2">The sequence shown here is derived from an EMBL/GenBank/DDBJ whole genome shotgun (WGS) entry which is preliminary data.</text>
</comment>